<dbReference type="AlphaFoldDB" id="X1QUI3"/>
<proteinExistence type="predicted"/>
<organism evidence="1">
    <name type="scientific">marine sediment metagenome</name>
    <dbReference type="NCBI Taxonomy" id="412755"/>
    <lineage>
        <taxon>unclassified sequences</taxon>
        <taxon>metagenomes</taxon>
        <taxon>ecological metagenomes</taxon>
    </lineage>
</organism>
<comment type="caution">
    <text evidence="1">The sequence shown here is derived from an EMBL/GenBank/DDBJ whole genome shotgun (WGS) entry which is preliminary data.</text>
</comment>
<gene>
    <name evidence="1" type="ORF">S06H3_54920</name>
</gene>
<reference evidence="1" key="1">
    <citation type="journal article" date="2014" name="Front. Microbiol.">
        <title>High frequency of phylogenetically diverse reductive dehalogenase-homologous genes in deep subseafloor sedimentary metagenomes.</title>
        <authorList>
            <person name="Kawai M."/>
            <person name="Futagami T."/>
            <person name="Toyoda A."/>
            <person name="Takaki Y."/>
            <person name="Nishi S."/>
            <person name="Hori S."/>
            <person name="Arai W."/>
            <person name="Tsubouchi T."/>
            <person name="Morono Y."/>
            <person name="Uchiyama I."/>
            <person name="Ito T."/>
            <person name="Fujiyama A."/>
            <person name="Inagaki F."/>
            <person name="Takami H."/>
        </authorList>
    </citation>
    <scope>NUCLEOTIDE SEQUENCE</scope>
    <source>
        <strain evidence="1">Expedition CK06-06</strain>
    </source>
</reference>
<accession>X1QUI3</accession>
<name>X1QUI3_9ZZZZ</name>
<protein>
    <submittedName>
        <fullName evidence="1">Uncharacterized protein</fullName>
    </submittedName>
</protein>
<feature type="non-terminal residue" evidence="1">
    <location>
        <position position="1"/>
    </location>
</feature>
<sequence length="179" mass="20448">REFQCGLWYSPYVKIYTIGGPNRIAEISNYPRAYKDTTPHVYTEDALFIVTESDLNDKIDEAGNPTVYRDSKDKVFRVGEEAIHYIGDSLPGAFPLWLESEELPFTPDLKKHGFPIDKIPGPIKGLVEAQQRVAAVFEKLPEEAVTTMREKLPTSKITLARKATDSDKQIIRIKYRRVF</sequence>
<evidence type="ECO:0000313" key="1">
    <source>
        <dbReference type="EMBL" id="GAI54555.1"/>
    </source>
</evidence>
<dbReference type="EMBL" id="BARV01035171">
    <property type="protein sequence ID" value="GAI54555.1"/>
    <property type="molecule type" value="Genomic_DNA"/>
</dbReference>